<dbReference type="RefSeq" id="WP_344683166.1">
    <property type="nucleotide sequence ID" value="NZ_BAAAUX010000019.1"/>
</dbReference>
<evidence type="ECO:0000256" key="1">
    <source>
        <dbReference type="ARBA" id="ARBA00023186"/>
    </source>
</evidence>
<keyword evidence="1" id="KW-0143">Chaperone</keyword>
<feature type="region of interest" description="Disordered" evidence="2">
    <location>
        <begin position="1"/>
        <end position="59"/>
    </location>
</feature>
<name>A0ABN3VKT1_9PSEU</name>
<gene>
    <name evidence="3" type="ORF">GCM10010470_47320</name>
</gene>
<dbReference type="Proteomes" id="UP001500979">
    <property type="component" value="Unassembled WGS sequence"/>
</dbReference>
<reference evidence="3 4" key="1">
    <citation type="journal article" date="2019" name="Int. J. Syst. Evol. Microbiol.">
        <title>The Global Catalogue of Microorganisms (GCM) 10K type strain sequencing project: providing services to taxonomists for standard genome sequencing and annotation.</title>
        <authorList>
            <consortium name="The Broad Institute Genomics Platform"/>
            <consortium name="The Broad Institute Genome Sequencing Center for Infectious Disease"/>
            <person name="Wu L."/>
            <person name="Ma J."/>
        </authorList>
    </citation>
    <scope>NUCLEOTIDE SEQUENCE [LARGE SCALE GENOMIC DNA]</scope>
    <source>
        <strain evidence="3 4">JCM 9383</strain>
    </source>
</reference>
<dbReference type="InterPro" id="IPR000740">
    <property type="entry name" value="GrpE"/>
</dbReference>
<evidence type="ECO:0000256" key="2">
    <source>
        <dbReference type="SAM" id="MobiDB-lite"/>
    </source>
</evidence>
<feature type="compositionally biased region" description="Polar residues" evidence="2">
    <location>
        <begin position="39"/>
        <end position="51"/>
    </location>
</feature>
<feature type="compositionally biased region" description="Basic and acidic residues" evidence="2">
    <location>
        <begin position="1"/>
        <end position="22"/>
    </location>
</feature>
<dbReference type="EMBL" id="BAAAUX010000019">
    <property type="protein sequence ID" value="GAA2806587.1"/>
    <property type="molecule type" value="Genomic_DNA"/>
</dbReference>
<comment type="caution">
    <text evidence="3">The sequence shown here is derived from an EMBL/GenBank/DDBJ whole genome shotgun (WGS) entry which is preliminary data.</text>
</comment>
<accession>A0ABN3VKT1</accession>
<keyword evidence="4" id="KW-1185">Reference proteome</keyword>
<dbReference type="Gene3D" id="2.30.22.10">
    <property type="entry name" value="Head domain of nucleotide exchange factor GrpE"/>
    <property type="match status" value="1"/>
</dbReference>
<dbReference type="SUPFAM" id="SSF51064">
    <property type="entry name" value="Head domain of nucleotide exchange factor GrpE"/>
    <property type="match status" value="1"/>
</dbReference>
<evidence type="ECO:0000313" key="3">
    <source>
        <dbReference type="EMBL" id="GAA2806587.1"/>
    </source>
</evidence>
<protein>
    <recommendedName>
        <fullName evidence="5">Nucleotide exchange factor GrpE</fullName>
    </recommendedName>
</protein>
<proteinExistence type="predicted"/>
<sequence>MREQHREGGLHAESDEAHHEVPEQSEVTSSDGAEEPRTTETAGETVAQTPETGEAPQPLAELTGAVSALTEEVREHHARAAARERVIDNLHAEVERLRAGEQSLLLRPIVTDLQNLRNDLLRQATTLPTEVDRERTAGLLESFALSVELALERCGSEPIRPAAGDRFDAREHRAVKLVPTDSAEQDETVAAVVADGYRDTGNDRITAPARVHVYRWKRVEVDSTQQEQENADA</sequence>
<evidence type="ECO:0008006" key="5">
    <source>
        <dbReference type="Google" id="ProtNLM"/>
    </source>
</evidence>
<organism evidence="3 4">
    <name type="scientific">Saccharopolyspora taberi</name>
    <dbReference type="NCBI Taxonomy" id="60895"/>
    <lineage>
        <taxon>Bacteria</taxon>
        <taxon>Bacillati</taxon>
        <taxon>Actinomycetota</taxon>
        <taxon>Actinomycetes</taxon>
        <taxon>Pseudonocardiales</taxon>
        <taxon>Pseudonocardiaceae</taxon>
        <taxon>Saccharopolyspora</taxon>
    </lineage>
</organism>
<evidence type="ECO:0000313" key="4">
    <source>
        <dbReference type="Proteomes" id="UP001500979"/>
    </source>
</evidence>
<dbReference type="Pfam" id="PF01025">
    <property type="entry name" value="GrpE"/>
    <property type="match status" value="1"/>
</dbReference>
<dbReference type="InterPro" id="IPR009012">
    <property type="entry name" value="GrpE_head"/>
</dbReference>